<dbReference type="SUPFAM" id="SSF48264">
    <property type="entry name" value="Cytochrome P450"/>
    <property type="match status" value="1"/>
</dbReference>
<dbReference type="EMBL" id="JAPEUV010000006">
    <property type="protein sequence ID" value="KAJ4342400.1"/>
    <property type="molecule type" value="Genomic_DNA"/>
</dbReference>
<evidence type="ECO:0000256" key="1">
    <source>
        <dbReference type="ARBA" id="ARBA00001971"/>
    </source>
</evidence>
<sequence>MQKQYGDYVRTGPRELTIFDPGALQALLGSQSKTTKGPFYDILDKSLNLNRDRVWHRQRRNVWDNAYKKSLPHATPQIEEICDQLLDRLRKAAGKPVPLLETMTYFSYDVMCALAFGKPPGFTAGKSSAAAEHILNTLTQSISAMGIMYHMPWLMNALAVLTSLAGPMKDWTDWSASQVKARMAIKDAPIDLMGELIKNTSDDDAGHALLYGDSRLIISAGSETTSSALTFVFIHLALYPHYMRAIRQEHRANLSQYHCSTPLPLLDAVINESMRLWPSIFFATPRVTPSEGLNINGHFIPGDMIVQIPPFPLTRDPRNFVRPDDFIPERWTSKPELILNRSAFFPFLIGPYSCVGKTLAYMELRSVIRRVVNEFDVVLPEGFVPEEYWNGIRDHFTAGPPKQEVNFMPLEGF</sequence>
<dbReference type="OrthoDB" id="6692864at2759"/>
<dbReference type="Pfam" id="PF00067">
    <property type="entry name" value="p450"/>
    <property type="match status" value="1"/>
</dbReference>
<evidence type="ECO:0000256" key="5">
    <source>
        <dbReference type="ARBA" id="ARBA00023004"/>
    </source>
</evidence>
<evidence type="ECO:0000313" key="8">
    <source>
        <dbReference type="EMBL" id="KAJ4342400.1"/>
    </source>
</evidence>
<dbReference type="Gene3D" id="1.10.630.10">
    <property type="entry name" value="Cytochrome P450"/>
    <property type="match status" value="1"/>
</dbReference>
<dbReference type="GO" id="GO:0004497">
    <property type="term" value="F:monooxygenase activity"/>
    <property type="evidence" value="ECO:0007669"/>
    <property type="project" value="UniProtKB-KW"/>
</dbReference>
<keyword evidence="7" id="KW-0349">Heme</keyword>
<dbReference type="InterPro" id="IPR002401">
    <property type="entry name" value="Cyt_P450_E_grp-I"/>
</dbReference>
<evidence type="ECO:0000256" key="4">
    <source>
        <dbReference type="ARBA" id="ARBA00023002"/>
    </source>
</evidence>
<comment type="caution">
    <text evidence="8">The sequence shown here is derived from an EMBL/GenBank/DDBJ whole genome shotgun (WGS) entry which is preliminary data.</text>
</comment>
<evidence type="ECO:0000256" key="2">
    <source>
        <dbReference type="ARBA" id="ARBA00010617"/>
    </source>
</evidence>
<protein>
    <recommendedName>
        <fullName evidence="10">Cytochrome P450</fullName>
    </recommendedName>
</protein>
<dbReference type="InterPro" id="IPR050121">
    <property type="entry name" value="Cytochrome_P450_monoxygenase"/>
</dbReference>
<gene>
    <name evidence="8" type="ORF">N0V87_001018</name>
</gene>
<comment type="similarity">
    <text evidence="2">Belongs to the cytochrome P450 family.</text>
</comment>
<evidence type="ECO:0000256" key="6">
    <source>
        <dbReference type="ARBA" id="ARBA00023033"/>
    </source>
</evidence>
<dbReference type="GO" id="GO:0020037">
    <property type="term" value="F:heme binding"/>
    <property type="evidence" value="ECO:0007669"/>
    <property type="project" value="InterPro"/>
</dbReference>
<dbReference type="InterPro" id="IPR001128">
    <property type="entry name" value="Cyt_P450"/>
</dbReference>
<dbReference type="AlphaFoldDB" id="A0A9W8X6J0"/>
<dbReference type="InterPro" id="IPR036396">
    <property type="entry name" value="Cyt_P450_sf"/>
</dbReference>
<reference evidence="8" key="1">
    <citation type="submission" date="2022-10" db="EMBL/GenBank/DDBJ databases">
        <title>Tapping the CABI collections for fungal endophytes: first genome assemblies for Collariella, Neodidymelliopsis, Ascochyta clinopodiicola, Didymella pomorum, Didymosphaeria variabile, Neocosmospora piperis and Neocucurbitaria cava.</title>
        <authorList>
            <person name="Hill R."/>
        </authorList>
    </citation>
    <scope>NUCLEOTIDE SEQUENCE</scope>
    <source>
        <strain evidence="8">IMI 360193</strain>
    </source>
</reference>
<keyword evidence="3 7" id="KW-0479">Metal-binding</keyword>
<evidence type="ECO:0008006" key="10">
    <source>
        <dbReference type="Google" id="ProtNLM"/>
    </source>
</evidence>
<dbReference type="Proteomes" id="UP001140562">
    <property type="component" value="Unassembled WGS sequence"/>
</dbReference>
<comment type="cofactor">
    <cofactor evidence="1 7">
        <name>heme</name>
        <dbReference type="ChEBI" id="CHEBI:30413"/>
    </cofactor>
</comment>
<keyword evidence="6" id="KW-0503">Monooxygenase</keyword>
<evidence type="ECO:0000313" key="9">
    <source>
        <dbReference type="Proteomes" id="UP001140562"/>
    </source>
</evidence>
<dbReference type="GO" id="GO:0005506">
    <property type="term" value="F:iron ion binding"/>
    <property type="evidence" value="ECO:0007669"/>
    <property type="project" value="InterPro"/>
</dbReference>
<evidence type="ECO:0000256" key="7">
    <source>
        <dbReference type="PIRSR" id="PIRSR602401-1"/>
    </source>
</evidence>
<dbReference type="PANTHER" id="PTHR24305">
    <property type="entry name" value="CYTOCHROME P450"/>
    <property type="match status" value="1"/>
</dbReference>
<keyword evidence="9" id="KW-1185">Reference proteome</keyword>
<dbReference type="PANTHER" id="PTHR24305:SF187">
    <property type="entry name" value="P450, PUTATIVE (EUROFUNG)-RELATED"/>
    <property type="match status" value="1"/>
</dbReference>
<keyword evidence="4" id="KW-0560">Oxidoreductase</keyword>
<proteinExistence type="inferred from homology"/>
<accession>A0A9W8X6J0</accession>
<dbReference type="CDD" id="cd11061">
    <property type="entry name" value="CYP67-like"/>
    <property type="match status" value="1"/>
</dbReference>
<dbReference type="GO" id="GO:0016705">
    <property type="term" value="F:oxidoreductase activity, acting on paired donors, with incorporation or reduction of molecular oxygen"/>
    <property type="evidence" value="ECO:0007669"/>
    <property type="project" value="InterPro"/>
</dbReference>
<name>A0A9W8X6J0_9PLEO</name>
<keyword evidence="5 7" id="KW-0408">Iron</keyword>
<dbReference type="PRINTS" id="PR00463">
    <property type="entry name" value="EP450I"/>
</dbReference>
<evidence type="ECO:0000256" key="3">
    <source>
        <dbReference type="ARBA" id="ARBA00022723"/>
    </source>
</evidence>
<feature type="binding site" description="axial binding residue" evidence="7">
    <location>
        <position position="354"/>
    </location>
    <ligand>
        <name>heme</name>
        <dbReference type="ChEBI" id="CHEBI:30413"/>
    </ligand>
    <ligandPart>
        <name>Fe</name>
        <dbReference type="ChEBI" id="CHEBI:18248"/>
    </ligandPart>
</feature>
<organism evidence="8 9">
    <name type="scientific">Didymella glomerata</name>
    <dbReference type="NCBI Taxonomy" id="749621"/>
    <lineage>
        <taxon>Eukaryota</taxon>
        <taxon>Fungi</taxon>
        <taxon>Dikarya</taxon>
        <taxon>Ascomycota</taxon>
        <taxon>Pezizomycotina</taxon>
        <taxon>Dothideomycetes</taxon>
        <taxon>Pleosporomycetidae</taxon>
        <taxon>Pleosporales</taxon>
        <taxon>Pleosporineae</taxon>
        <taxon>Didymellaceae</taxon>
        <taxon>Didymella</taxon>
    </lineage>
</organism>
<dbReference type="PRINTS" id="PR00385">
    <property type="entry name" value="P450"/>
</dbReference>